<keyword evidence="1 3" id="KW-0732">Signal</keyword>
<sequence>MARRFSHLAILSCIFTCYLSYNISVSQAKDTLGVNESFVLYNGDLLESSSQPFRLSIISGADWTYFLAIQYVYKNQSIDVWVHDNFQTPARTEPSYLTMGADGRLVVENNFHSLLIFVNKEQPEMINGTTATLLDNGNLVLRAPGGIITVWQSFDYPCSTWLQGMKVGIFDLGTIRPRQSILTSLSTLEEPNSTLCLDLNSSKELLVMQDGVVYWRSGVWDGKSFNLLDFTDSFDVTFSYFSNSNETYFTWNSSTDPCALLLFSTTGNITISSGDLNTNQTMAVCDEIDKTKGIKNYQSMGCTNPCGEGDGFREILAELNVWDDYSFGVKLADCWDCRISLSRIGKFIPSDAQRIFVRDSLFMDKELNSTISPKLAPGPSSALAPSPSSVVAPPIPARKKKANKWKVCGIYGLTKNFLDIADPSLGESVSMHETLRYVQVGLLCVQENAADRPTMSDVVSKLKMDSLNMVLPIPNRPAFAAITNPLNNDNFVQNPESYSISKATISELEGR</sequence>
<dbReference type="InterPro" id="IPR001480">
    <property type="entry name" value="Bulb-type_lectin_dom"/>
</dbReference>
<proteinExistence type="predicted"/>
<reference evidence="5 6" key="1">
    <citation type="submission" date="2024-11" db="EMBL/GenBank/DDBJ databases">
        <title>A near-complete genome assembly of Cinchona calisaya.</title>
        <authorList>
            <person name="Lian D.C."/>
            <person name="Zhao X.W."/>
            <person name="Wei L."/>
        </authorList>
    </citation>
    <scope>NUCLEOTIDE SEQUENCE [LARGE SCALE GENOMIC DNA]</scope>
    <source>
        <tissue evidence="5">Nenye</tissue>
    </source>
</reference>
<dbReference type="PANTHER" id="PTHR32444">
    <property type="entry name" value="BULB-TYPE LECTIN DOMAIN-CONTAINING PROTEIN"/>
    <property type="match status" value="1"/>
</dbReference>
<dbReference type="PANTHER" id="PTHR32444:SF118">
    <property type="entry name" value="OS09G0551150 PROTEIN"/>
    <property type="match status" value="1"/>
</dbReference>
<dbReference type="SUPFAM" id="SSF51110">
    <property type="entry name" value="alpha-D-mannose-specific plant lectins"/>
    <property type="match status" value="1"/>
</dbReference>
<dbReference type="Gene3D" id="1.10.510.10">
    <property type="entry name" value="Transferase(Phosphotransferase) domain 1"/>
    <property type="match status" value="1"/>
</dbReference>
<dbReference type="AlphaFoldDB" id="A0ABD2YYT7"/>
<evidence type="ECO:0000256" key="2">
    <source>
        <dbReference type="ARBA" id="ARBA00023180"/>
    </source>
</evidence>
<dbReference type="Pfam" id="PF01453">
    <property type="entry name" value="B_lectin"/>
    <property type="match status" value="1"/>
</dbReference>
<evidence type="ECO:0000313" key="5">
    <source>
        <dbReference type="EMBL" id="KAL3512435.1"/>
    </source>
</evidence>
<name>A0ABD2YYT7_9GENT</name>
<keyword evidence="6" id="KW-1185">Reference proteome</keyword>
<comment type="caution">
    <text evidence="5">The sequence shown here is derived from an EMBL/GenBank/DDBJ whole genome shotgun (WGS) entry which is preliminary data.</text>
</comment>
<dbReference type="EMBL" id="JBJUIK010000011">
    <property type="protein sequence ID" value="KAL3512435.1"/>
    <property type="molecule type" value="Genomic_DNA"/>
</dbReference>
<feature type="signal peptide" evidence="3">
    <location>
        <begin position="1"/>
        <end position="28"/>
    </location>
</feature>
<gene>
    <name evidence="5" type="ORF">ACH5RR_025152</name>
</gene>
<organism evidence="5 6">
    <name type="scientific">Cinchona calisaya</name>
    <dbReference type="NCBI Taxonomy" id="153742"/>
    <lineage>
        <taxon>Eukaryota</taxon>
        <taxon>Viridiplantae</taxon>
        <taxon>Streptophyta</taxon>
        <taxon>Embryophyta</taxon>
        <taxon>Tracheophyta</taxon>
        <taxon>Spermatophyta</taxon>
        <taxon>Magnoliopsida</taxon>
        <taxon>eudicotyledons</taxon>
        <taxon>Gunneridae</taxon>
        <taxon>Pentapetalae</taxon>
        <taxon>asterids</taxon>
        <taxon>lamiids</taxon>
        <taxon>Gentianales</taxon>
        <taxon>Rubiaceae</taxon>
        <taxon>Cinchonoideae</taxon>
        <taxon>Cinchoneae</taxon>
        <taxon>Cinchona</taxon>
    </lineage>
</organism>
<evidence type="ECO:0000256" key="3">
    <source>
        <dbReference type="SAM" id="SignalP"/>
    </source>
</evidence>
<dbReference type="PROSITE" id="PS50927">
    <property type="entry name" value="BULB_LECTIN"/>
    <property type="match status" value="1"/>
</dbReference>
<dbReference type="SMART" id="SM00108">
    <property type="entry name" value="B_lectin"/>
    <property type="match status" value="1"/>
</dbReference>
<keyword evidence="2" id="KW-0325">Glycoprotein</keyword>
<dbReference type="Gene3D" id="2.90.10.10">
    <property type="entry name" value="Bulb-type lectin domain"/>
    <property type="match status" value="1"/>
</dbReference>
<dbReference type="InterPro" id="IPR036426">
    <property type="entry name" value="Bulb-type_lectin_dom_sf"/>
</dbReference>
<feature type="chain" id="PRO_5044789016" description="Bulb-type lectin domain-containing protein" evidence="3">
    <location>
        <begin position="29"/>
        <end position="511"/>
    </location>
</feature>
<protein>
    <recommendedName>
        <fullName evidence="4">Bulb-type lectin domain-containing protein</fullName>
    </recommendedName>
</protein>
<accession>A0ABD2YYT7</accession>
<feature type="domain" description="Bulb-type lectin" evidence="4">
    <location>
        <begin position="31"/>
        <end position="154"/>
    </location>
</feature>
<evidence type="ECO:0000259" key="4">
    <source>
        <dbReference type="PROSITE" id="PS50927"/>
    </source>
</evidence>
<dbReference type="Proteomes" id="UP001630127">
    <property type="component" value="Unassembled WGS sequence"/>
</dbReference>
<evidence type="ECO:0000313" key="6">
    <source>
        <dbReference type="Proteomes" id="UP001630127"/>
    </source>
</evidence>
<evidence type="ECO:0000256" key="1">
    <source>
        <dbReference type="ARBA" id="ARBA00022729"/>
    </source>
</evidence>